<name>A0AAW6KI53_9BACI</name>
<dbReference type="AlphaFoldDB" id="A0AAW6KI53"/>
<proteinExistence type="predicted"/>
<gene>
    <name evidence="1" type="ORF">PVN32_16470</name>
</gene>
<dbReference type="RefSeq" id="WP_274685546.1">
    <property type="nucleotide sequence ID" value="NZ_JARAFO010000062.1"/>
</dbReference>
<reference evidence="1" key="1">
    <citation type="submission" date="2022-12" db="EMBL/GenBank/DDBJ databases">
        <title>Draft Genome Sequences of Bacillus licheniformis and Bacillus paralicheniformis strains isolated from Irish skim milk powders.</title>
        <authorList>
            <person name="Lourenco A."/>
            <person name="Li F."/>
            <person name="Geraldine D."/>
            <person name="Tobin J.T."/>
            <person name="Butler F."/>
            <person name="Jordan K."/>
            <person name="Obrien T."/>
        </authorList>
    </citation>
    <scope>NUCLEOTIDE SEQUENCE</scope>
    <source>
        <strain evidence="1">3370</strain>
    </source>
</reference>
<dbReference type="Proteomes" id="UP001216709">
    <property type="component" value="Unassembled WGS sequence"/>
</dbReference>
<dbReference type="Pfam" id="PF12363">
    <property type="entry name" value="Phage_TAC_12"/>
    <property type="match status" value="1"/>
</dbReference>
<dbReference type="InterPro" id="IPR024410">
    <property type="entry name" value="Phage_TAC_12"/>
</dbReference>
<protein>
    <submittedName>
        <fullName evidence="1">Tail assembly chaperone</fullName>
    </submittedName>
</protein>
<comment type="caution">
    <text evidence="1">The sequence shown here is derived from an EMBL/GenBank/DDBJ whole genome shotgun (WGS) entry which is preliminary data.</text>
</comment>
<sequence>MAHFEIEGKEYELKLTFESIKYLNKVCPGGSLELVGKAMTGDLEVFSHVIHAGLFHAGKNFSFAEIESILGKAIEEEKLDLEYVLKVSKEVVVDSFFFKKIVKKLMKDNPEALDQLENFLK</sequence>
<evidence type="ECO:0000313" key="2">
    <source>
        <dbReference type="Proteomes" id="UP001216709"/>
    </source>
</evidence>
<evidence type="ECO:0000313" key="1">
    <source>
        <dbReference type="EMBL" id="MDE1453758.1"/>
    </source>
</evidence>
<dbReference type="EMBL" id="JARAFO010000062">
    <property type="protein sequence ID" value="MDE1453758.1"/>
    <property type="molecule type" value="Genomic_DNA"/>
</dbReference>
<organism evidence="1 2">
    <name type="scientific">Bacillus paralicheniformis</name>
    <dbReference type="NCBI Taxonomy" id="1648923"/>
    <lineage>
        <taxon>Bacteria</taxon>
        <taxon>Bacillati</taxon>
        <taxon>Bacillota</taxon>
        <taxon>Bacilli</taxon>
        <taxon>Bacillales</taxon>
        <taxon>Bacillaceae</taxon>
        <taxon>Bacillus</taxon>
    </lineage>
</organism>
<accession>A0AAW6KI53</accession>